<dbReference type="PANTHER" id="PTHR30024">
    <property type="entry name" value="ALIPHATIC SULFONATES-BINDING PROTEIN-RELATED"/>
    <property type="match status" value="1"/>
</dbReference>
<dbReference type="RefSeq" id="WP_189049378.1">
    <property type="nucleotide sequence ID" value="NZ_BMNB01000037.1"/>
</dbReference>
<comment type="subcellular location">
    <subcellularLocation>
        <location evidence="1">Periplasm</location>
    </subcellularLocation>
</comment>
<comment type="caution">
    <text evidence="6">The sequence shown here is derived from an EMBL/GenBank/DDBJ whole genome shotgun (WGS) entry which is preliminary data.</text>
</comment>
<keyword evidence="7" id="KW-1185">Reference proteome</keyword>
<dbReference type="InterPro" id="IPR001638">
    <property type="entry name" value="Solute-binding_3/MltF_N"/>
</dbReference>
<comment type="similarity">
    <text evidence="2">Belongs to the bacterial solute-binding protein SsuA/TauA family.</text>
</comment>
<feature type="chain" id="PRO_5037218640" description="Solute-binding protein family 3/N-terminal domain-containing protein" evidence="4">
    <location>
        <begin position="36"/>
        <end position="349"/>
    </location>
</feature>
<keyword evidence="3 4" id="KW-0732">Signal</keyword>
<dbReference type="Proteomes" id="UP000608890">
    <property type="component" value="Unassembled WGS sequence"/>
</dbReference>
<dbReference type="PANTHER" id="PTHR30024:SF47">
    <property type="entry name" value="TAURINE-BINDING PERIPLASMIC PROTEIN"/>
    <property type="match status" value="1"/>
</dbReference>
<evidence type="ECO:0000313" key="6">
    <source>
        <dbReference type="EMBL" id="GGM62429.1"/>
    </source>
</evidence>
<dbReference type="GO" id="GO:0042597">
    <property type="term" value="C:periplasmic space"/>
    <property type="evidence" value="ECO:0007669"/>
    <property type="project" value="UniProtKB-SubCell"/>
</dbReference>
<evidence type="ECO:0000256" key="1">
    <source>
        <dbReference type="ARBA" id="ARBA00004418"/>
    </source>
</evidence>
<dbReference type="SUPFAM" id="SSF53850">
    <property type="entry name" value="Periplasmic binding protein-like II"/>
    <property type="match status" value="1"/>
</dbReference>
<evidence type="ECO:0000256" key="4">
    <source>
        <dbReference type="SAM" id="SignalP"/>
    </source>
</evidence>
<feature type="domain" description="Solute-binding protein family 3/N-terminal" evidence="5">
    <location>
        <begin position="47"/>
        <end position="278"/>
    </location>
</feature>
<evidence type="ECO:0000256" key="2">
    <source>
        <dbReference type="ARBA" id="ARBA00010742"/>
    </source>
</evidence>
<dbReference type="Pfam" id="PF09084">
    <property type="entry name" value="NMT1"/>
    <property type="match status" value="1"/>
</dbReference>
<reference evidence="6" key="1">
    <citation type="journal article" date="2014" name="Int. J. Syst. Evol. Microbiol.">
        <title>Complete genome sequence of Corynebacterium casei LMG S-19264T (=DSM 44701T), isolated from a smear-ripened cheese.</title>
        <authorList>
            <consortium name="US DOE Joint Genome Institute (JGI-PGF)"/>
            <person name="Walter F."/>
            <person name="Albersmeier A."/>
            <person name="Kalinowski J."/>
            <person name="Ruckert C."/>
        </authorList>
    </citation>
    <scope>NUCLEOTIDE SEQUENCE</scope>
    <source>
        <strain evidence="6">CGMCC 4.7312</strain>
    </source>
</reference>
<dbReference type="Gene3D" id="3.40.190.10">
    <property type="entry name" value="Periplasmic binding protein-like II"/>
    <property type="match status" value="2"/>
</dbReference>
<dbReference type="SMART" id="SM00062">
    <property type="entry name" value="PBPb"/>
    <property type="match status" value="1"/>
</dbReference>
<reference evidence="6" key="2">
    <citation type="submission" date="2020-09" db="EMBL/GenBank/DDBJ databases">
        <authorList>
            <person name="Sun Q."/>
            <person name="Zhou Y."/>
        </authorList>
    </citation>
    <scope>NUCLEOTIDE SEQUENCE</scope>
    <source>
        <strain evidence="6">CGMCC 4.7312</strain>
    </source>
</reference>
<dbReference type="AlphaFoldDB" id="A0A917X3R8"/>
<name>A0A917X3R8_9ACTN</name>
<evidence type="ECO:0000256" key="3">
    <source>
        <dbReference type="ARBA" id="ARBA00022729"/>
    </source>
</evidence>
<evidence type="ECO:0000259" key="5">
    <source>
        <dbReference type="SMART" id="SM00062"/>
    </source>
</evidence>
<protein>
    <recommendedName>
        <fullName evidence="5">Solute-binding protein family 3/N-terminal domain-containing protein</fullName>
    </recommendedName>
</protein>
<dbReference type="InterPro" id="IPR015168">
    <property type="entry name" value="SsuA/THI5"/>
</dbReference>
<dbReference type="EMBL" id="BMNB01000037">
    <property type="protein sequence ID" value="GGM62429.1"/>
    <property type="molecule type" value="Genomic_DNA"/>
</dbReference>
<dbReference type="PROSITE" id="PS51257">
    <property type="entry name" value="PROKAR_LIPOPROTEIN"/>
    <property type="match status" value="1"/>
</dbReference>
<gene>
    <name evidence="6" type="ORF">GCM10011608_54460</name>
</gene>
<accession>A0A917X3R8</accession>
<organism evidence="6 7">
    <name type="scientific">Micromonospora sonchi</name>
    <dbReference type="NCBI Taxonomy" id="1763543"/>
    <lineage>
        <taxon>Bacteria</taxon>
        <taxon>Bacillati</taxon>
        <taxon>Actinomycetota</taxon>
        <taxon>Actinomycetes</taxon>
        <taxon>Micromonosporales</taxon>
        <taxon>Micromonosporaceae</taxon>
        <taxon>Micromonospora</taxon>
    </lineage>
</organism>
<evidence type="ECO:0000313" key="7">
    <source>
        <dbReference type="Proteomes" id="UP000608890"/>
    </source>
</evidence>
<sequence>MSHARTRLIRRPRLGRRPVLAALAAVLGTAMLAGCATGGSSGGGGDTLKVGLARTLTYMPGYLADSLGYLDEEAEKVGKKVEVVPFDSSSQSLAALAAGQIDMDVQLAQNAARSQVQGQDLVITATLNDAGVGALVVAPGITKPADLEGKTVGFTGKATAAYPLLLAALERDGVDASKINFLTISDQSTFQAALSGGDVDAILPGEPVISKTVTDGDGKVMYDFFDRALVKEIMGGSYASVTLMANGNFASKNPDAVRAVTKAFERSMTWMKEHKDNPDAVLAELPDTYANLKPIFAELFGRIEQALPENPATDPAALKTIIDIDKQQGSIDKDKQIDVDKLYDNGHLG</sequence>
<feature type="signal peptide" evidence="4">
    <location>
        <begin position="1"/>
        <end position="35"/>
    </location>
</feature>
<proteinExistence type="inferred from homology"/>